<keyword evidence="6" id="KW-1015">Disulfide bond</keyword>
<reference evidence="12" key="1">
    <citation type="journal article" date="2025" name="Foods">
        <title>Unveiling the Microbial Signatures of Arabica Coffee Cherries: Insights into Ripeness Specific Diversity, Functional Traits, and Implications for Quality and Safety.</title>
        <authorList>
            <consortium name="RefSeq"/>
            <person name="Tenea G.N."/>
            <person name="Cifuentes V."/>
            <person name="Reyes P."/>
            <person name="Cevallos-Vallejos M."/>
        </authorList>
    </citation>
    <scope>NUCLEOTIDE SEQUENCE [LARGE SCALE GENOMIC DNA]</scope>
</reference>
<feature type="binding site" evidence="9">
    <location>
        <position position="70"/>
    </location>
    <ligand>
        <name>Mn(2+)</name>
        <dbReference type="ChEBI" id="CHEBI:29035"/>
    </ligand>
</feature>
<accession>A0A6P6X375</accession>
<evidence type="ECO:0000259" key="11">
    <source>
        <dbReference type="SMART" id="SM00835"/>
    </source>
</evidence>
<evidence type="ECO:0000313" key="12">
    <source>
        <dbReference type="Proteomes" id="UP001652660"/>
    </source>
</evidence>
<feature type="binding site" evidence="9">
    <location>
        <position position="116"/>
    </location>
    <ligand>
        <name>Mn(2+)</name>
        <dbReference type="ChEBI" id="CHEBI:29035"/>
    </ligand>
</feature>
<evidence type="ECO:0000256" key="1">
    <source>
        <dbReference type="ARBA" id="ARBA00004271"/>
    </source>
</evidence>
<dbReference type="InterPro" id="IPR014710">
    <property type="entry name" value="RmlC-like_jellyroll"/>
</dbReference>
<feature type="binding site" evidence="9">
    <location>
        <position position="77"/>
    </location>
    <ligand>
        <name>Mn(2+)</name>
        <dbReference type="ChEBI" id="CHEBI:29035"/>
    </ligand>
</feature>
<dbReference type="SUPFAM" id="SSF51182">
    <property type="entry name" value="RmlC-like cupins"/>
    <property type="match status" value="1"/>
</dbReference>
<sequence>MNLNDYPCKNPSDATSDDFCYKGFMNDNKVFNIYGLSISQATANNFPGLNSLGISMIQAELLKGGVVRPHTHPRASELVVCTKGRILVGFVTTDSVFLYKILKPKMVFVIPQAMLHMVINVGKGNALLYAKLQQSKSRSLFNSTPSVPDAA</sequence>
<dbReference type="GeneID" id="113737269"/>
<dbReference type="PANTHER" id="PTHR31238">
    <property type="entry name" value="GERMIN-LIKE PROTEIN SUBFAMILY 3 MEMBER 3"/>
    <property type="match status" value="1"/>
</dbReference>
<organism evidence="12 13">
    <name type="scientific">Coffea arabica</name>
    <name type="common">Arabian coffee</name>
    <dbReference type="NCBI Taxonomy" id="13443"/>
    <lineage>
        <taxon>Eukaryota</taxon>
        <taxon>Viridiplantae</taxon>
        <taxon>Streptophyta</taxon>
        <taxon>Embryophyta</taxon>
        <taxon>Tracheophyta</taxon>
        <taxon>Spermatophyta</taxon>
        <taxon>Magnoliopsida</taxon>
        <taxon>eudicotyledons</taxon>
        <taxon>Gunneridae</taxon>
        <taxon>Pentapetalae</taxon>
        <taxon>asterids</taxon>
        <taxon>lamiids</taxon>
        <taxon>Gentianales</taxon>
        <taxon>Rubiaceae</taxon>
        <taxon>Ixoroideae</taxon>
        <taxon>Gardenieae complex</taxon>
        <taxon>Bertiereae - Coffeeae clade</taxon>
        <taxon>Coffeeae</taxon>
        <taxon>Coffea</taxon>
    </lineage>
</organism>
<comment type="similarity">
    <text evidence="2 10">Belongs to the germin family.</text>
</comment>
<dbReference type="InterPro" id="IPR011051">
    <property type="entry name" value="RmlC_Cupin_sf"/>
</dbReference>
<evidence type="ECO:0000256" key="9">
    <source>
        <dbReference type="PIRSR" id="PIRSR601929-2"/>
    </source>
</evidence>
<dbReference type="InterPro" id="IPR019780">
    <property type="entry name" value="Germin_Mn-BS"/>
</dbReference>
<dbReference type="RefSeq" id="XP_027120322.1">
    <property type="nucleotide sequence ID" value="XM_027264521.1"/>
</dbReference>
<reference evidence="13" key="2">
    <citation type="submission" date="2025-08" db="UniProtKB">
        <authorList>
            <consortium name="RefSeq"/>
        </authorList>
    </citation>
    <scope>IDENTIFICATION</scope>
    <source>
        <tissue evidence="13">Leaves</tissue>
    </source>
</reference>
<name>A0A6P6X375_COFAR</name>
<keyword evidence="4 10" id="KW-0964">Secreted</keyword>
<evidence type="ECO:0000313" key="13">
    <source>
        <dbReference type="RefSeq" id="XP_027120322.1"/>
    </source>
</evidence>
<dbReference type="GO" id="GO:0030145">
    <property type="term" value="F:manganese ion binding"/>
    <property type="evidence" value="ECO:0007669"/>
    <property type="project" value="UniProtKB-UniRule"/>
</dbReference>
<feature type="domain" description="Cupin type-1" evidence="11">
    <location>
        <begin position="22"/>
        <end position="151"/>
    </location>
</feature>
<evidence type="ECO:0000256" key="4">
    <source>
        <dbReference type="ARBA" id="ARBA00022525"/>
    </source>
</evidence>
<evidence type="ECO:0000256" key="2">
    <source>
        <dbReference type="ARBA" id="ARBA00007456"/>
    </source>
</evidence>
<dbReference type="Pfam" id="PF00190">
    <property type="entry name" value="Cupin_1"/>
    <property type="match status" value="1"/>
</dbReference>
<proteinExistence type="inferred from homology"/>
<dbReference type="InterPro" id="IPR001929">
    <property type="entry name" value="Germin"/>
</dbReference>
<feature type="binding site" evidence="8">
    <location>
        <position position="72"/>
    </location>
    <ligand>
        <name>oxalate</name>
        <dbReference type="ChEBI" id="CHEBI:30623"/>
    </ligand>
</feature>
<keyword evidence="5 8" id="KW-0479">Metal-binding</keyword>
<dbReference type="CDD" id="cd02241">
    <property type="entry name" value="cupin_OxOx"/>
    <property type="match status" value="1"/>
</dbReference>
<dbReference type="Proteomes" id="UP001652660">
    <property type="component" value="Chromosome 3e"/>
</dbReference>
<evidence type="ECO:0000256" key="10">
    <source>
        <dbReference type="RuleBase" id="RU366015"/>
    </source>
</evidence>
<dbReference type="GO" id="GO:0048046">
    <property type="term" value="C:apoplast"/>
    <property type="evidence" value="ECO:0007669"/>
    <property type="project" value="UniProtKB-SubCell"/>
</dbReference>
<protein>
    <recommendedName>
        <fullName evidence="10">Germin-like protein</fullName>
    </recommendedName>
</protein>
<feature type="binding site" evidence="8">
    <location>
        <position position="77"/>
    </location>
    <ligand>
        <name>oxalate</name>
        <dbReference type="ChEBI" id="CHEBI:30623"/>
    </ligand>
</feature>
<dbReference type="OrthoDB" id="1921208at2759"/>
<comment type="subcellular location">
    <subcellularLocation>
        <location evidence="1 10">Secreted</location>
        <location evidence="1 10">Extracellular space</location>
        <location evidence="1 10">Apoplast</location>
    </subcellularLocation>
</comment>
<dbReference type="SMART" id="SM00835">
    <property type="entry name" value="Cupin_1"/>
    <property type="match status" value="1"/>
</dbReference>
<dbReference type="PRINTS" id="PR00325">
    <property type="entry name" value="GERMIN"/>
</dbReference>
<evidence type="ECO:0000256" key="6">
    <source>
        <dbReference type="ARBA" id="ARBA00023157"/>
    </source>
</evidence>
<dbReference type="AlphaFoldDB" id="A0A6P6X375"/>
<dbReference type="PROSITE" id="PS00725">
    <property type="entry name" value="GERMIN"/>
    <property type="match status" value="1"/>
</dbReference>
<keyword evidence="3 10" id="KW-0052">Apoplast</keyword>
<dbReference type="InterPro" id="IPR006045">
    <property type="entry name" value="Cupin_1"/>
</dbReference>
<gene>
    <name evidence="13" type="primary">LOC113737269</name>
</gene>
<feature type="binding site" evidence="9">
    <location>
        <position position="72"/>
    </location>
    <ligand>
        <name>Mn(2+)</name>
        <dbReference type="ChEBI" id="CHEBI:29035"/>
    </ligand>
</feature>
<keyword evidence="7 8" id="KW-0464">Manganese</keyword>
<evidence type="ECO:0000256" key="7">
    <source>
        <dbReference type="ARBA" id="ARBA00023211"/>
    </source>
</evidence>
<evidence type="ECO:0000256" key="5">
    <source>
        <dbReference type="ARBA" id="ARBA00022723"/>
    </source>
</evidence>
<evidence type="ECO:0000256" key="3">
    <source>
        <dbReference type="ARBA" id="ARBA00022523"/>
    </source>
</evidence>
<dbReference type="Gene3D" id="2.60.120.10">
    <property type="entry name" value="Jelly Rolls"/>
    <property type="match status" value="1"/>
</dbReference>
<evidence type="ECO:0000256" key="8">
    <source>
        <dbReference type="PIRSR" id="PIRSR601929-1"/>
    </source>
</evidence>
<keyword evidence="12" id="KW-1185">Reference proteome</keyword>